<keyword evidence="3" id="KW-1185">Reference proteome</keyword>
<protein>
    <recommendedName>
        <fullName evidence="4">Transposase IS66</fullName>
    </recommendedName>
</protein>
<proteinExistence type="predicted"/>
<dbReference type="EMBL" id="JAOWRF010000286">
    <property type="protein sequence ID" value="MCV3215785.1"/>
    <property type="molecule type" value="Genomic_DNA"/>
</dbReference>
<evidence type="ECO:0008006" key="4">
    <source>
        <dbReference type="Google" id="ProtNLM"/>
    </source>
</evidence>
<accession>A0ABT3B3H0</accession>
<reference evidence="2 3" key="1">
    <citation type="submission" date="2022-10" db="EMBL/GenBank/DDBJ databases">
        <title>Identification of biosynthetic pathway for the production of the potent trypsin inhibitor radiosumin.</title>
        <authorList>
            <person name="Fewer D.P."/>
            <person name="Delbaje E."/>
            <person name="Ouyang X."/>
            <person name="Agostino P.D."/>
            <person name="Wahlsten M."/>
            <person name="Jokela J."/>
            <person name="Permi P."/>
            <person name="Haapaniemi E."/>
            <person name="Koistinen H."/>
        </authorList>
    </citation>
    <scope>NUCLEOTIDE SEQUENCE [LARGE SCALE GENOMIC DNA]</scope>
    <source>
        <strain evidence="2 3">NIES-515</strain>
    </source>
</reference>
<feature type="region of interest" description="Disordered" evidence="1">
    <location>
        <begin position="56"/>
        <end position="89"/>
    </location>
</feature>
<gene>
    <name evidence="2" type="ORF">OGM63_20110</name>
</gene>
<sequence length="89" mass="10203">MQENDPSYLEEVPPKDWERTPISVKKLVEKMGQRIEILEKQQAELLLVQQQLLEKVNKTSKNSSSPPSTDPPGIEKKQPKQKSRTSGEF</sequence>
<comment type="caution">
    <text evidence="2">The sequence shown here is derived from an EMBL/GenBank/DDBJ whole genome shotgun (WGS) entry which is preliminary data.</text>
</comment>
<evidence type="ECO:0000313" key="2">
    <source>
        <dbReference type="EMBL" id="MCV3215785.1"/>
    </source>
</evidence>
<feature type="compositionally biased region" description="Low complexity" evidence="1">
    <location>
        <begin position="56"/>
        <end position="67"/>
    </location>
</feature>
<evidence type="ECO:0000313" key="3">
    <source>
        <dbReference type="Proteomes" id="UP001526143"/>
    </source>
</evidence>
<organism evidence="2 3">
    <name type="scientific">Plectonema radiosum NIES-515</name>
    <dbReference type="NCBI Taxonomy" id="2986073"/>
    <lineage>
        <taxon>Bacteria</taxon>
        <taxon>Bacillati</taxon>
        <taxon>Cyanobacteriota</taxon>
        <taxon>Cyanophyceae</taxon>
        <taxon>Oscillatoriophycideae</taxon>
        <taxon>Oscillatoriales</taxon>
        <taxon>Microcoleaceae</taxon>
        <taxon>Plectonema</taxon>
    </lineage>
</organism>
<evidence type="ECO:0000256" key="1">
    <source>
        <dbReference type="SAM" id="MobiDB-lite"/>
    </source>
</evidence>
<name>A0ABT3B3H0_9CYAN</name>
<dbReference type="Proteomes" id="UP001526143">
    <property type="component" value="Unassembled WGS sequence"/>
</dbReference>
<dbReference type="RefSeq" id="WP_263747433.1">
    <property type="nucleotide sequence ID" value="NZ_JAOWRF010000286.1"/>
</dbReference>